<dbReference type="SUPFAM" id="SSF54211">
    <property type="entry name" value="Ribosomal protein S5 domain 2-like"/>
    <property type="match status" value="1"/>
</dbReference>
<reference evidence="7 8" key="1">
    <citation type="submission" date="2015-10" db="EMBL/GenBank/DDBJ databases">
        <title>Draft Genome Sequence of Chlorobium limicola strain Frasassi Growing under Artificial Lighting in the Frasassi Cave System.</title>
        <authorList>
            <person name="Mansor M."/>
            <person name="Macalady J."/>
        </authorList>
    </citation>
    <scope>NUCLEOTIDE SEQUENCE [LARGE SCALE GENOMIC DNA]</scope>
    <source>
        <strain evidence="7 8">Frasassi</strain>
    </source>
</reference>
<accession>A0A101J556</accession>
<dbReference type="OrthoDB" id="9803965at2"/>
<dbReference type="EMBL" id="LMBR01000233">
    <property type="protein sequence ID" value="KUL20408.1"/>
    <property type="molecule type" value="Genomic_DNA"/>
</dbReference>
<dbReference type="AlphaFoldDB" id="A0A101J556"/>
<dbReference type="GO" id="GO:0006412">
    <property type="term" value="P:translation"/>
    <property type="evidence" value="ECO:0007669"/>
    <property type="project" value="UniProtKB-UniRule"/>
</dbReference>
<dbReference type="InterPro" id="IPR020574">
    <property type="entry name" value="Ribosomal_uS9_CS"/>
</dbReference>
<dbReference type="FunFam" id="3.30.230.10:FF:000001">
    <property type="entry name" value="30S ribosomal protein S9"/>
    <property type="match status" value="1"/>
</dbReference>
<dbReference type="GO" id="GO:0015935">
    <property type="term" value="C:small ribosomal subunit"/>
    <property type="evidence" value="ECO:0007669"/>
    <property type="project" value="UniProtKB-ARBA"/>
</dbReference>
<dbReference type="Pfam" id="PF00380">
    <property type="entry name" value="Ribosomal_S9"/>
    <property type="match status" value="1"/>
</dbReference>
<sequence>MKEVIDTVGRRKTSVARVFMTPGKGRIIINKLPVEEYFKDEVRRSKALRPLALTERTEEFDIKVNVQGGGITGQSGAVSLGIARALTEFDETVRPILKTEKLLTRDPRMVERKKFGRKKARKRFQFSKR</sequence>
<organism evidence="7 8">
    <name type="scientific">Chlorobium limicola</name>
    <dbReference type="NCBI Taxonomy" id="1092"/>
    <lineage>
        <taxon>Bacteria</taxon>
        <taxon>Pseudomonadati</taxon>
        <taxon>Chlorobiota</taxon>
        <taxon>Chlorobiia</taxon>
        <taxon>Chlorobiales</taxon>
        <taxon>Chlorobiaceae</taxon>
        <taxon>Chlorobium/Pelodictyon group</taxon>
        <taxon>Chlorobium</taxon>
    </lineage>
</organism>
<dbReference type="RefSeq" id="WP_059139584.1">
    <property type="nucleotide sequence ID" value="NZ_LMBR01000233.1"/>
</dbReference>
<dbReference type="InterPro" id="IPR000754">
    <property type="entry name" value="Ribosomal_uS9"/>
</dbReference>
<dbReference type="InterPro" id="IPR023035">
    <property type="entry name" value="Ribosomal_uS9_bac/plastid"/>
</dbReference>
<gene>
    <name evidence="5" type="primary">rpsI</name>
    <name evidence="7" type="ORF">ASB62_09165</name>
</gene>
<proteinExistence type="inferred from homology"/>
<evidence type="ECO:0000313" key="8">
    <source>
        <dbReference type="Proteomes" id="UP000053937"/>
    </source>
</evidence>
<keyword evidence="2 5" id="KW-0689">Ribosomal protein</keyword>
<dbReference type="NCBIfam" id="NF001099">
    <property type="entry name" value="PRK00132.1"/>
    <property type="match status" value="1"/>
</dbReference>
<comment type="caution">
    <text evidence="7">The sequence shown here is derived from an EMBL/GenBank/DDBJ whole genome shotgun (WGS) entry which is preliminary data.</text>
</comment>
<keyword evidence="8" id="KW-1185">Reference proteome</keyword>
<dbReference type="PANTHER" id="PTHR21569">
    <property type="entry name" value="RIBOSOMAL PROTEIN S9"/>
    <property type="match status" value="1"/>
</dbReference>
<dbReference type="HAMAP" id="MF_00532_B">
    <property type="entry name" value="Ribosomal_uS9_B"/>
    <property type="match status" value="1"/>
</dbReference>
<protein>
    <recommendedName>
        <fullName evidence="4 5">Small ribosomal subunit protein uS9</fullName>
    </recommendedName>
</protein>
<comment type="similarity">
    <text evidence="1 5 6">Belongs to the universal ribosomal protein uS9 family.</text>
</comment>
<evidence type="ECO:0000256" key="5">
    <source>
        <dbReference type="HAMAP-Rule" id="MF_00532"/>
    </source>
</evidence>
<dbReference type="InterPro" id="IPR014721">
    <property type="entry name" value="Ribsml_uS5_D2-typ_fold_subgr"/>
</dbReference>
<dbReference type="InterPro" id="IPR020568">
    <property type="entry name" value="Ribosomal_Su5_D2-typ_SF"/>
</dbReference>
<dbReference type="Gene3D" id="3.30.230.10">
    <property type="match status" value="1"/>
</dbReference>
<evidence type="ECO:0000256" key="6">
    <source>
        <dbReference type="RuleBase" id="RU003815"/>
    </source>
</evidence>
<evidence type="ECO:0000256" key="2">
    <source>
        <dbReference type="ARBA" id="ARBA00022980"/>
    </source>
</evidence>
<evidence type="ECO:0000256" key="3">
    <source>
        <dbReference type="ARBA" id="ARBA00023274"/>
    </source>
</evidence>
<dbReference type="GO" id="GO:0003723">
    <property type="term" value="F:RNA binding"/>
    <property type="evidence" value="ECO:0007669"/>
    <property type="project" value="TreeGrafter"/>
</dbReference>
<dbReference type="Proteomes" id="UP000053937">
    <property type="component" value="Unassembled WGS sequence"/>
</dbReference>
<dbReference type="GO" id="GO:0003735">
    <property type="term" value="F:structural constituent of ribosome"/>
    <property type="evidence" value="ECO:0007669"/>
    <property type="project" value="InterPro"/>
</dbReference>
<evidence type="ECO:0000256" key="1">
    <source>
        <dbReference type="ARBA" id="ARBA00005251"/>
    </source>
</evidence>
<dbReference type="GO" id="GO:0005737">
    <property type="term" value="C:cytoplasm"/>
    <property type="evidence" value="ECO:0007669"/>
    <property type="project" value="UniProtKB-ARBA"/>
</dbReference>
<name>A0A101J556_CHLLI</name>
<keyword evidence="3 5" id="KW-0687">Ribonucleoprotein</keyword>
<evidence type="ECO:0000256" key="4">
    <source>
        <dbReference type="ARBA" id="ARBA00035259"/>
    </source>
</evidence>
<dbReference type="PROSITE" id="PS00360">
    <property type="entry name" value="RIBOSOMAL_S9"/>
    <property type="match status" value="1"/>
</dbReference>
<dbReference type="PANTHER" id="PTHR21569:SF1">
    <property type="entry name" value="SMALL RIBOSOMAL SUBUNIT PROTEIN US9M"/>
    <property type="match status" value="1"/>
</dbReference>
<evidence type="ECO:0000313" key="7">
    <source>
        <dbReference type="EMBL" id="KUL20408.1"/>
    </source>
</evidence>